<dbReference type="Pfam" id="PF01593">
    <property type="entry name" value="Amino_oxidase"/>
    <property type="match status" value="1"/>
</dbReference>
<comment type="subunit">
    <text evidence="2">Interacts with COX5B; this interaction may contribute to localize PYROXD2 to the inner face of the inner mitochondrial membrane.</text>
</comment>
<dbReference type="GO" id="GO:0016491">
    <property type="term" value="F:oxidoreductase activity"/>
    <property type="evidence" value="ECO:0007669"/>
    <property type="project" value="InterPro"/>
</dbReference>
<evidence type="ECO:0000256" key="1">
    <source>
        <dbReference type="ARBA" id="ARBA00037217"/>
    </source>
</evidence>
<keyword evidence="6" id="KW-1185">Reference proteome</keyword>
<organism evidence="5 6">
    <name type="scientific">Paenibacillus dendrobii</name>
    <dbReference type="NCBI Taxonomy" id="2691084"/>
    <lineage>
        <taxon>Bacteria</taxon>
        <taxon>Bacillati</taxon>
        <taxon>Bacillota</taxon>
        <taxon>Bacilli</taxon>
        <taxon>Bacillales</taxon>
        <taxon>Paenibacillaceae</taxon>
        <taxon>Paenibacillus</taxon>
    </lineage>
</organism>
<dbReference type="InterPro" id="IPR002937">
    <property type="entry name" value="Amino_oxidase"/>
</dbReference>
<name>A0A7X3IQE4_9BACL</name>
<evidence type="ECO:0000256" key="2">
    <source>
        <dbReference type="ARBA" id="ARBA00038825"/>
    </source>
</evidence>
<evidence type="ECO:0000313" key="6">
    <source>
        <dbReference type="Proteomes" id="UP000460318"/>
    </source>
</evidence>
<reference evidence="5 6" key="1">
    <citation type="submission" date="2019-12" db="EMBL/GenBank/DDBJ databases">
        <title>Paenibacillus sp. nov., an endophytic bacterium isolated from the stem of Dendrobium.</title>
        <authorList>
            <person name="Zhao R."/>
        </authorList>
    </citation>
    <scope>NUCLEOTIDE SEQUENCE [LARGE SCALE GENOMIC DNA]</scope>
    <source>
        <strain evidence="5 6">HJL G12</strain>
    </source>
</reference>
<protein>
    <recommendedName>
        <fullName evidence="3">Pyridine nucleotide-disulfide oxidoreductase domain-containing protein 2</fullName>
    </recommendedName>
</protein>
<comment type="function">
    <text evidence="1">Probable oxidoreductase that may play a role as regulator of mitochondrial function.</text>
</comment>
<proteinExistence type="predicted"/>
<accession>A0A7X3IQE4</accession>
<evidence type="ECO:0000259" key="4">
    <source>
        <dbReference type="Pfam" id="PF01593"/>
    </source>
</evidence>
<dbReference type="SUPFAM" id="SSF51905">
    <property type="entry name" value="FAD/NAD(P)-binding domain"/>
    <property type="match status" value="1"/>
</dbReference>
<dbReference type="PANTHER" id="PTHR10668">
    <property type="entry name" value="PHYTOENE DEHYDROGENASE"/>
    <property type="match status" value="1"/>
</dbReference>
<evidence type="ECO:0000313" key="5">
    <source>
        <dbReference type="EMBL" id="MWV46352.1"/>
    </source>
</evidence>
<dbReference type="RefSeq" id="WP_160499948.1">
    <property type="nucleotide sequence ID" value="NZ_WUBI01000004.1"/>
</dbReference>
<evidence type="ECO:0000256" key="3">
    <source>
        <dbReference type="ARBA" id="ARBA00040298"/>
    </source>
</evidence>
<dbReference type="Proteomes" id="UP000460318">
    <property type="component" value="Unassembled WGS sequence"/>
</dbReference>
<gene>
    <name evidence="5" type="ORF">GRF59_22365</name>
</gene>
<dbReference type="InterPro" id="IPR036188">
    <property type="entry name" value="FAD/NAD-bd_sf"/>
</dbReference>
<dbReference type="AlphaFoldDB" id="A0A7X3IQE4"/>
<feature type="domain" description="Amine oxidase" evidence="4">
    <location>
        <begin position="15"/>
        <end position="393"/>
    </location>
</feature>
<dbReference type="PANTHER" id="PTHR10668:SF105">
    <property type="entry name" value="DEHYDROGENASE-RELATED"/>
    <property type="match status" value="1"/>
</dbReference>
<sequence length="523" mass="57390">MNDADYIVIGAGHNGLACALKLAKAGKKVLVLEQADQAGGAAKSGQITRPGFVHDLYATNIGLFVGSQIYQECKQDLHRNGFDIAVSDQPFSSVFPDGDGIGVYKDEQRTIEQFERQSPKDAEAWKELLKVFNETSPYFLPLLQQPMPSLQAVKSLYGMVRGLGYRKLMELGDLILKSPRQFAEHWFESEKVQALFIPWAFHLDFGPDVSGGAQFPFVEPPLDHMNGMAIVKGGISNLIDSMVKTLEELGGKVMVSHAVDKVLVQNNKAAGVQLANGQQLYAASGVIANVTPTQLVTKLLDPIHLPSTYVQKSKSFRFGPGTMMVHLALDGPLQWRAGEDFSKFAYVHIGPYVHNVSQTYTDAINGILPASPMLVVGQQTAFDPSRAPEGKHTLWIQVRALPSKPKGDSLNEIAIGSWSDMKEPYAERVLKKLEEYAPNLRQVLLDRTVYSPEDLEKANPNLVGGDSVAGSHHLDQNFLFRPFPGWSRYKTPLNGLYIVGASTWPGGGLNATSGYLLAEELLR</sequence>
<dbReference type="EMBL" id="WUBI01000004">
    <property type="protein sequence ID" value="MWV46352.1"/>
    <property type="molecule type" value="Genomic_DNA"/>
</dbReference>
<dbReference type="Gene3D" id="3.50.50.60">
    <property type="entry name" value="FAD/NAD(P)-binding domain"/>
    <property type="match status" value="2"/>
</dbReference>
<comment type="caution">
    <text evidence="5">The sequence shown here is derived from an EMBL/GenBank/DDBJ whole genome shotgun (WGS) entry which is preliminary data.</text>
</comment>